<gene>
    <name evidence="2" type="ORF">GOBAR_AA35878</name>
</gene>
<evidence type="ECO:0008006" key="4">
    <source>
        <dbReference type="Google" id="ProtNLM"/>
    </source>
</evidence>
<feature type="chain" id="PRO_5015187524" description="SnoaL-like domain-containing protein" evidence="1">
    <location>
        <begin position="23"/>
        <end position="303"/>
    </location>
</feature>
<dbReference type="Proteomes" id="UP000239757">
    <property type="component" value="Unassembled WGS sequence"/>
</dbReference>
<proteinExistence type="predicted"/>
<keyword evidence="1" id="KW-0732">Signal</keyword>
<reference evidence="2 3" key="1">
    <citation type="submission" date="2015-01" db="EMBL/GenBank/DDBJ databases">
        <title>Genome of allotetraploid Gossypium barbadense reveals genomic plasticity and fiber elongation in cotton evolution.</title>
        <authorList>
            <person name="Chen X."/>
            <person name="Liu X."/>
            <person name="Zhao B."/>
            <person name="Zheng H."/>
            <person name="Hu Y."/>
            <person name="Lu G."/>
            <person name="Yang C."/>
            <person name="Chen J."/>
            <person name="Shan C."/>
            <person name="Zhang L."/>
            <person name="Zhou Y."/>
            <person name="Wang L."/>
            <person name="Guo W."/>
            <person name="Bai Y."/>
            <person name="Ruan J."/>
            <person name="Shangguan X."/>
            <person name="Mao Y."/>
            <person name="Jiang J."/>
            <person name="Zhu Y."/>
            <person name="Lei J."/>
            <person name="Kang H."/>
            <person name="Chen S."/>
            <person name="He X."/>
            <person name="Wang R."/>
            <person name="Wang Y."/>
            <person name="Chen J."/>
            <person name="Wang L."/>
            <person name="Yu S."/>
            <person name="Wang B."/>
            <person name="Wei J."/>
            <person name="Song S."/>
            <person name="Lu X."/>
            <person name="Gao Z."/>
            <person name="Gu W."/>
            <person name="Deng X."/>
            <person name="Ma D."/>
            <person name="Wang S."/>
            <person name="Liang W."/>
            <person name="Fang L."/>
            <person name="Cai C."/>
            <person name="Zhu X."/>
            <person name="Zhou B."/>
            <person name="Zhang Y."/>
            <person name="Chen Z."/>
            <person name="Xu S."/>
            <person name="Zhu R."/>
            <person name="Wang S."/>
            <person name="Zhang T."/>
            <person name="Zhao G."/>
        </authorList>
    </citation>
    <scope>NUCLEOTIDE SEQUENCE [LARGE SCALE GENOMIC DNA]</scope>
    <source>
        <strain evidence="3">cv. Xinhai21</strain>
        <tissue evidence="2">Leaf</tissue>
    </source>
</reference>
<name>A0A2P5W197_GOSBA</name>
<feature type="signal peptide" evidence="1">
    <location>
        <begin position="1"/>
        <end position="22"/>
    </location>
</feature>
<evidence type="ECO:0000313" key="3">
    <source>
        <dbReference type="Proteomes" id="UP000239757"/>
    </source>
</evidence>
<dbReference type="OrthoDB" id="1886670at2759"/>
<dbReference type="PANTHER" id="PTHR33698:SF1">
    <property type="entry name" value="NUCLEAR TRANSPORT FACTOR 2 (NTF2) FAMILY PROTEIN"/>
    <property type="match status" value="1"/>
</dbReference>
<dbReference type="EMBL" id="KZ669665">
    <property type="protein sequence ID" value="PPR84835.1"/>
    <property type="molecule type" value="Genomic_DNA"/>
</dbReference>
<dbReference type="SUPFAM" id="SSF54427">
    <property type="entry name" value="NTF2-like"/>
    <property type="match status" value="1"/>
</dbReference>
<dbReference type="PANTHER" id="PTHR33698">
    <property type="entry name" value="NUCLEAR TRANSPORT FACTOR 2 (NTF2)-LIKE PROTEIN"/>
    <property type="match status" value="1"/>
</dbReference>
<dbReference type="Gene3D" id="3.10.450.50">
    <property type="match status" value="1"/>
</dbReference>
<dbReference type="AlphaFoldDB" id="A0A2P5W197"/>
<evidence type="ECO:0000313" key="2">
    <source>
        <dbReference type="EMBL" id="PPR84835.1"/>
    </source>
</evidence>
<accession>A0A2P5W197</accession>
<dbReference type="InterPro" id="IPR032710">
    <property type="entry name" value="NTF2-like_dom_sf"/>
</dbReference>
<evidence type="ECO:0000256" key="1">
    <source>
        <dbReference type="SAM" id="SignalP"/>
    </source>
</evidence>
<organism evidence="2 3">
    <name type="scientific">Gossypium barbadense</name>
    <name type="common">Sea Island cotton</name>
    <name type="synonym">Hibiscus barbadensis</name>
    <dbReference type="NCBI Taxonomy" id="3634"/>
    <lineage>
        <taxon>Eukaryota</taxon>
        <taxon>Viridiplantae</taxon>
        <taxon>Streptophyta</taxon>
        <taxon>Embryophyta</taxon>
        <taxon>Tracheophyta</taxon>
        <taxon>Spermatophyta</taxon>
        <taxon>Magnoliopsida</taxon>
        <taxon>eudicotyledons</taxon>
        <taxon>Gunneridae</taxon>
        <taxon>Pentapetalae</taxon>
        <taxon>rosids</taxon>
        <taxon>malvids</taxon>
        <taxon>Malvales</taxon>
        <taxon>Malvaceae</taxon>
        <taxon>Malvoideae</taxon>
        <taxon>Gossypium</taxon>
    </lineage>
</organism>
<protein>
    <recommendedName>
        <fullName evidence="4">SnoaL-like domain-containing protein</fullName>
    </recommendedName>
</protein>
<sequence length="303" mass="34455">MEGSLFLVLKVMAIAVNFSAQALRQRTFPRAMADLALNPLPSQTSRRLELKRTKKQPNGVAIKKQEQNKLTYNRGVSSVMSSSNSDIESILGQPSAAETIKDFYMCINEKNLKGLEGYISEACYIEDCSFYNPFNGKREVIHFFYLLMGSMVQNVKFIIEHICEGDSFTAGVNWHLEWKQTQIPFTRGCSFYECSEEGEILESSDHYRVTSETRGSGAGPVEERDYNIRRVPAGCRMVLEESECNITMVTEDLRNIRGTFDKPSIGRLRKNREIHGGVVCFGHQNRGLHLEDFLQKACSRQQH</sequence>